<gene>
    <name evidence="3" type="ORF">NOF53_26525</name>
</gene>
<protein>
    <submittedName>
        <fullName evidence="3">Uncharacterized protein</fullName>
    </submittedName>
</protein>
<dbReference type="EMBL" id="JANFQF010000035">
    <property type="protein sequence ID" value="MCQ4122666.1"/>
    <property type="molecule type" value="Genomic_DNA"/>
</dbReference>
<feature type="compositionally biased region" description="Basic and acidic residues" evidence="1">
    <location>
        <begin position="11"/>
        <end position="26"/>
    </location>
</feature>
<dbReference type="RefSeq" id="WP_255974510.1">
    <property type="nucleotide sequence ID" value="NZ_JANFQF010000035.1"/>
</dbReference>
<organism evidence="3 4">
    <name type="scientific">Rhodococcus tibetensis</name>
    <dbReference type="NCBI Taxonomy" id="2965064"/>
    <lineage>
        <taxon>Bacteria</taxon>
        <taxon>Bacillati</taxon>
        <taxon>Actinomycetota</taxon>
        <taxon>Actinomycetes</taxon>
        <taxon>Mycobacteriales</taxon>
        <taxon>Nocardiaceae</taxon>
        <taxon>Rhodococcus</taxon>
    </lineage>
</organism>
<keyword evidence="4" id="KW-1185">Reference proteome</keyword>
<keyword evidence="2" id="KW-0472">Membrane</keyword>
<dbReference type="Proteomes" id="UP001524501">
    <property type="component" value="Unassembled WGS sequence"/>
</dbReference>
<proteinExistence type="predicted"/>
<keyword evidence="2" id="KW-1133">Transmembrane helix</keyword>
<evidence type="ECO:0000313" key="3">
    <source>
        <dbReference type="EMBL" id="MCQ4122666.1"/>
    </source>
</evidence>
<accession>A0ABT1QK89</accession>
<feature type="transmembrane region" description="Helical" evidence="2">
    <location>
        <begin position="29"/>
        <end position="50"/>
    </location>
</feature>
<comment type="caution">
    <text evidence="3">The sequence shown here is derived from an EMBL/GenBank/DDBJ whole genome shotgun (WGS) entry which is preliminary data.</text>
</comment>
<sequence>MTDPTPGADPSRPDEDRGSHPRREPTPRWVKVVGLVVGVLLVLVILVMVFGGGNHGPGRHLSAGTTVSPAAISEDVGITQSGGYLGDHLGVRTVAA</sequence>
<name>A0ABT1QK89_9NOCA</name>
<evidence type="ECO:0000313" key="4">
    <source>
        <dbReference type="Proteomes" id="UP001524501"/>
    </source>
</evidence>
<keyword evidence="2" id="KW-0812">Transmembrane</keyword>
<evidence type="ECO:0000256" key="1">
    <source>
        <dbReference type="SAM" id="MobiDB-lite"/>
    </source>
</evidence>
<reference evidence="3 4" key="1">
    <citation type="submission" date="2022-07" db="EMBL/GenBank/DDBJ databases">
        <title>Degradation activity of malathion, p-nitrophenol and potential low-temperature adaptation strategy of Rhodococcus sp. FXJ9.536.</title>
        <authorList>
            <person name="Huang J."/>
            <person name="Huang Y."/>
        </authorList>
    </citation>
    <scope>NUCLEOTIDE SEQUENCE [LARGE SCALE GENOMIC DNA]</scope>
    <source>
        <strain evidence="3 4">FXJ9.536</strain>
    </source>
</reference>
<feature type="region of interest" description="Disordered" evidence="1">
    <location>
        <begin position="1"/>
        <end position="26"/>
    </location>
</feature>
<evidence type="ECO:0000256" key="2">
    <source>
        <dbReference type="SAM" id="Phobius"/>
    </source>
</evidence>